<evidence type="ECO:0000259" key="1">
    <source>
        <dbReference type="Pfam" id="PF12975"/>
    </source>
</evidence>
<evidence type="ECO:0000313" key="3">
    <source>
        <dbReference type="EMBL" id="SGZ17853.1"/>
    </source>
</evidence>
<sequence length="131" mass="15019">MAKYKPVTKMQTYGIHSQWLSKSKDLPSIQQFTTNIPAEIDIEFGFIVNIKKARGAKIRFCIDHPGILDAEGNERAPFTGEVHVTNNDWNFYLGDTVWQPIADKCGDWRMTIELDMKILADKTFNISLEHC</sequence>
<dbReference type="GeneID" id="61294410"/>
<dbReference type="Proteomes" id="UP000183794">
    <property type="component" value="Unassembled WGS sequence"/>
</dbReference>
<dbReference type="PATRIC" id="fig|80854.5.peg.1037"/>
<dbReference type="KEGG" id="mvs:MVIS_0979"/>
<dbReference type="Proteomes" id="UP000182660">
    <property type="component" value="Unassembled WGS sequence"/>
</dbReference>
<dbReference type="AlphaFoldDB" id="A0A090IE69"/>
<dbReference type="Gene3D" id="2.60.40.2390">
    <property type="match status" value="1"/>
</dbReference>
<protein>
    <recommendedName>
        <fullName evidence="1">DUF3859 domain-containing protein</fullName>
    </recommendedName>
</protein>
<feature type="domain" description="DUF3859" evidence="1">
    <location>
        <begin position="5"/>
        <end position="126"/>
    </location>
</feature>
<dbReference type="STRING" id="80854.MVIS_0979"/>
<gene>
    <name evidence="2" type="ORF">MT2528_0688</name>
    <name evidence="3" type="ORF">NVI5450_4587</name>
</gene>
<reference evidence="3 5" key="2">
    <citation type="submission" date="2016-11" db="EMBL/GenBank/DDBJ databases">
        <authorList>
            <person name="Jaros S."/>
            <person name="Januszkiewicz K."/>
            <person name="Wedrychowicz H."/>
        </authorList>
    </citation>
    <scope>NUCLEOTIDE SEQUENCE [LARGE SCALE GENOMIC DNA]</scope>
    <source>
        <strain evidence="3">NVI 5450</strain>
    </source>
</reference>
<name>A0A090IE69_9GAMM</name>
<organism evidence="3 5">
    <name type="scientific">Moritella viscosa</name>
    <dbReference type="NCBI Taxonomy" id="80854"/>
    <lineage>
        <taxon>Bacteria</taxon>
        <taxon>Pseudomonadati</taxon>
        <taxon>Pseudomonadota</taxon>
        <taxon>Gammaproteobacteria</taxon>
        <taxon>Alteromonadales</taxon>
        <taxon>Moritellaceae</taxon>
        <taxon>Moritella</taxon>
    </lineage>
</organism>
<dbReference type="EMBL" id="FPLJ01000020">
    <property type="protein sequence ID" value="SGY84668.1"/>
    <property type="molecule type" value="Genomic_DNA"/>
</dbReference>
<accession>A0A090IE69</accession>
<evidence type="ECO:0000313" key="5">
    <source>
        <dbReference type="Proteomes" id="UP000183794"/>
    </source>
</evidence>
<evidence type="ECO:0000313" key="2">
    <source>
        <dbReference type="EMBL" id="SGY84668.1"/>
    </source>
</evidence>
<dbReference type="InterPro" id="IPR024331">
    <property type="entry name" value="DUF3859"/>
</dbReference>
<dbReference type="RefSeq" id="WP_045109369.1">
    <property type="nucleotide sequence ID" value="NZ_CAWQZC010000100.1"/>
</dbReference>
<reference evidence="2 4" key="1">
    <citation type="submission" date="2016-11" db="EMBL/GenBank/DDBJ databases">
        <authorList>
            <person name="Klemetsen T."/>
        </authorList>
    </citation>
    <scope>NUCLEOTIDE SEQUENCE [LARGE SCALE GENOMIC DNA]</scope>
    <source>
        <strain evidence="2">MT 2528</strain>
    </source>
</reference>
<dbReference type="EMBL" id="FPLD01000131">
    <property type="protein sequence ID" value="SGZ17853.1"/>
    <property type="molecule type" value="Genomic_DNA"/>
</dbReference>
<dbReference type="OrthoDB" id="9789349at2"/>
<proteinExistence type="predicted"/>
<keyword evidence="4" id="KW-1185">Reference proteome</keyword>
<dbReference type="Pfam" id="PF12975">
    <property type="entry name" value="DUF3859"/>
    <property type="match status" value="1"/>
</dbReference>
<dbReference type="HOGENOM" id="CLU_1833331_0_0_6"/>
<evidence type="ECO:0000313" key="4">
    <source>
        <dbReference type="Proteomes" id="UP000182660"/>
    </source>
</evidence>